<dbReference type="Pfam" id="PF21814">
    <property type="entry name" value="DUF6883"/>
    <property type="match status" value="1"/>
</dbReference>
<dbReference type="InterPro" id="IPR049250">
    <property type="entry name" value="DUF6883"/>
</dbReference>
<gene>
    <name evidence="2" type="ORF">EWV54_18560</name>
</gene>
<comment type="caution">
    <text evidence="2">The sequence shown here is derived from an EMBL/GenBank/DDBJ whole genome shotgun (WGS) entry which is preliminary data.</text>
</comment>
<evidence type="ECO:0000259" key="1">
    <source>
        <dbReference type="Pfam" id="PF21814"/>
    </source>
</evidence>
<feature type="domain" description="DUF6883" evidence="1">
    <location>
        <begin position="3"/>
        <end position="109"/>
    </location>
</feature>
<reference evidence="2 3" key="1">
    <citation type="submission" date="2019-01" db="EMBL/GenBank/DDBJ databases">
        <title>Coherence of Microcystis species and biogeography revealed through population genomics.</title>
        <authorList>
            <person name="Perez-Carrascal O.M."/>
            <person name="Terrat Y."/>
            <person name="Giani A."/>
            <person name="Fortin N."/>
            <person name="Tromas N."/>
            <person name="Shapiro B.J."/>
        </authorList>
    </citation>
    <scope>NUCLEOTIDE SEQUENCE [LARGE SCALE GENOMIC DNA]</scope>
    <source>
        <strain evidence="2">Mn_MB_F_20050700_S1D</strain>
    </source>
</reference>
<proteinExistence type="predicted"/>
<dbReference type="EMBL" id="SFAV01000262">
    <property type="protein sequence ID" value="TRU84144.1"/>
    <property type="molecule type" value="Genomic_DNA"/>
</dbReference>
<evidence type="ECO:0000313" key="3">
    <source>
        <dbReference type="Proteomes" id="UP000319191"/>
    </source>
</evidence>
<accession>A0A552IKZ1</accession>
<organism evidence="2 3">
    <name type="scientific">Microcystis novacekii Mn_MB_F_20050700_S1D</name>
    <dbReference type="NCBI Taxonomy" id="2486266"/>
    <lineage>
        <taxon>Bacteria</taxon>
        <taxon>Bacillati</taxon>
        <taxon>Cyanobacteriota</taxon>
        <taxon>Cyanophyceae</taxon>
        <taxon>Oscillatoriophycideae</taxon>
        <taxon>Chroococcales</taxon>
        <taxon>Microcystaceae</taxon>
        <taxon>Microcystis</taxon>
    </lineage>
</organism>
<dbReference type="Proteomes" id="UP000319191">
    <property type="component" value="Unassembled WGS sequence"/>
</dbReference>
<protein>
    <recommendedName>
        <fullName evidence="1">DUF6883 domain-containing protein</fullName>
    </recommendedName>
</protein>
<dbReference type="AlphaFoldDB" id="A0A552IKZ1"/>
<name>A0A552IKZ1_9CHRO</name>
<sequence>MLLPNRENAFIQPEKLTNYLLSETHSIGKSKAKFFRELGFNEKNVTLLEQELSKIVKNQDITEVINTEHGTKYIIIGTINTPKNKSVAILTVWIIDLGKDTPRFVTARPFSENKG</sequence>
<evidence type="ECO:0000313" key="2">
    <source>
        <dbReference type="EMBL" id="TRU84144.1"/>
    </source>
</evidence>